<keyword evidence="2 5" id="KW-0812">Transmembrane</keyword>
<gene>
    <name evidence="7" type="ORF">SteCoe_3337</name>
</gene>
<comment type="subcellular location">
    <subcellularLocation>
        <location evidence="1">Membrane</location>
    </subcellularLocation>
</comment>
<protein>
    <recommendedName>
        <fullName evidence="6">Receptor ligand binding region domain-containing protein</fullName>
    </recommendedName>
</protein>
<evidence type="ECO:0000256" key="3">
    <source>
        <dbReference type="ARBA" id="ARBA00022989"/>
    </source>
</evidence>
<comment type="caution">
    <text evidence="7">The sequence shown here is derived from an EMBL/GenBank/DDBJ whole genome shotgun (WGS) entry which is preliminary data.</text>
</comment>
<feature type="transmembrane region" description="Helical" evidence="5">
    <location>
        <begin position="928"/>
        <end position="948"/>
    </location>
</feature>
<evidence type="ECO:0000256" key="5">
    <source>
        <dbReference type="SAM" id="Phobius"/>
    </source>
</evidence>
<keyword evidence="3 5" id="KW-1133">Transmembrane helix</keyword>
<organism evidence="7 8">
    <name type="scientific">Stentor coeruleus</name>
    <dbReference type="NCBI Taxonomy" id="5963"/>
    <lineage>
        <taxon>Eukaryota</taxon>
        <taxon>Sar</taxon>
        <taxon>Alveolata</taxon>
        <taxon>Ciliophora</taxon>
        <taxon>Postciliodesmatophora</taxon>
        <taxon>Heterotrichea</taxon>
        <taxon>Heterotrichida</taxon>
        <taxon>Stentoridae</taxon>
        <taxon>Stentor</taxon>
    </lineage>
</organism>
<proteinExistence type="predicted"/>
<evidence type="ECO:0000256" key="1">
    <source>
        <dbReference type="ARBA" id="ARBA00004370"/>
    </source>
</evidence>
<evidence type="ECO:0000313" key="8">
    <source>
        <dbReference type="Proteomes" id="UP000187209"/>
    </source>
</evidence>
<dbReference type="Gene3D" id="3.40.50.2300">
    <property type="match status" value="1"/>
</dbReference>
<sequence>MIGIFILTFFTSAYNIGYIGNSGEQLKYIEESFHLYSEHSKFNQYENLLKISDSALKDLSLIIDGSGSEISEFQSTEFANINKIPVLILAPGENSEFVFYLDNSYDCSISAIKNALDYFKMTELGVVWSYSQTNKKMVDSLKKIWNKSLISASISNLESTKEIAKVYGKMFKSEGIQDFIFLGDRNICQKLSKAFESSYLAKQGNIAIFINECIYQVNITGAFLLSKAGVVNSENITEYNFNMIKPYFSIFQNPELSPYQIVRMFKKNINPCSFDIVNIQNNTKIIVGKADNNDFNIIDTAIYFGGKNESTRYSKPHIVISANTGFLNPPGYSNVYQNAKYQEGTYFAVEKVNKDRYYFPKYDFILYDKVDCGVSVFDANYSKSCFLKHAPYMGYAYIPTINSMTAAVLKQLAALKIHIPFVGGVGSANTLSNKTTFPTFTRITSSSDYFATAWSKIISIYGWSNLMIFYTNDTYGISIYENMKKESLVQGFNILNQEDERMINPISNSSQLPFYYNSMNHAIDTGCNLMFLAMSDPSPFFWIEGLYDIKVRRGDLVIIFFSISGLDALNSTGANYTKRSELMHGSFFIYNAAWVGDYGEFLKKEYLEYSQKTWARSFFVDAVLTIANSISFLLNQGRFYENITEFMSAQRNIRMEGCTGIISFDHMSNDRNLYYFNLYNFYQDEEEVWHSDAIGLISPVSEIYYTMFNDPVFAQGEIPKDMKENYMDCPFRESKIQDSKTGEGIKIVVSIILLIIATIITFYVSKKVKHTKIIPLNVVCQASFQDYLTLGFTIVESIQLIAIGPNFVAFNRFLNNVSEIISLNLSKAVTFRNTTFWVIFYSMLFSTYVWLIILVLTGLRFFGFYKIACKRLEKFKVLSIPILSNYLFIPVTVCILSILACDKATGSDLTDTYLNYDCNIKCWRNKHLVYVVLACFLIITYIPMAILYRTLWQEDTNGLNIIANSKFLVVKSIVFVVTIVIAKTIKESNPLPYSIVFAIIMLGLLIYTIYIKLPFNYDRANYILKIMYTCVVWNTFICILNNSIEIISYPWLILQLAGWVIIILIGIFLISKLPPNMIIVKRGRKISELFKFAFGNGIYRQSTYDATRIIE</sequence>
<evidence type="ECO:0000313" key="7">
    <source>
        <dbReference type="EMBL" id="OMJ93641.1"/>
    </source>
</evidence>
<feature type="domain" description="Receptor ligand binding region" evidence="6">
    <location>
        <begin position="346"/>
        <end position="498"/>
    </location>
</feature>
<dbReference type="Pfam" id="PF01094">
    <property type="entry name" value="ANF_receptor"/>
    <property type="match status" value="1"/>
</dbReference>
<reference evidence="7 8" key="1">
    <citation type="submission" date="2016-11" db="EMBL/GenBank/DDBJ databases">
        <title>The macronuclear genome of Stentor coeruleus: a giant cell with tiny introns.</title>
        <authorList>
            <person name="Slabodnick M."/>
            <person name="Ruby J.G."/>
            <person name="Reiff S.B."/>
            <person name="Swart E.C."/>
            <person name="Gosai S."/>
            <person name="Prabakaran S."/>
            <person name="Witkowska E."/>
            <person name="Larue G.E."/>
            <person name="Fisher S."/>
            <person name="Freeman R.M."/>
            <person name="Gunawardena J."/>
            <person name="Chu W."/>
            <person name="Stover N.A."/>
            <person name="Gregory B.D."/>
            <person name="Nowacki M."/>
            <person name="Derisi J."/>
            <person name="Roy S.W."/>
            <person name="Marshall W.F."/>
            <person name="Sood P."/>
        </authorList>
    </citation>
    <scope>NUCLEOTIDE SEQUENCE [LARGE SCALE GENOMIC DNA]</scope>
    <source>
        <strain evidence="7">WM001</strain>
    </source>
</reference>
<evidence type="ECO:0000256" key="2">
    <source>
        <dbReference type="ARBA" id="ARBA00022692"/>
    </source>
</evidence>
<dbReference type="EMBL" id="MPUH01000039">
    <property type="protein sequence ID" value="OMJ93641.1"/>
    <property type="molecule type" value="Genomic_DNA"/>
</dbReference>
<feature type="transmembrane region" description="Helical" evidence="5">
    <location>
        <begin position="747"/>
        <end position="766"/>
    </location>
</feature>
<feature type="transmembrane region" description="Helical" evidence="5">
    <location>
        <begin position="968"/>
        <end position="985"/>
    </location>
</feature>
<evidence type="ECO:0000256" key="4">
    <source>
        <dbReference type="ARBA" id="ARBA00023136"/>
    </source>
</evidence>
<dbReference type="Proteomes" id="UP000187209">
    <property type="component" value="Unassembled WGS sequence"/>
</dbReference>
<dbReference type="InterPro" id="IPR028082">
    <property type="entry name" value="Peripla_BP_I"/>
</dbReference>
<dbReference type="SUPFAM" id="SSF53822">
    <property type="entry name" value="Periplasmic binding protein-like I"/>
    <property type="match status" value="1"/>
</dbReference>
<feature type="transmembrane region" description="Helical" evidence="5">
    <location>
        <begin position="877"/>
        <end position="900"/>
    </location>
</feature>
<feature type="transmembrane region" description="Helical" evidence="5">
    <location>
        <begin position="787"/>
        <end position="814"/>
    </location>
</feature>
<dbReference type="GO" id="GO:0016020">
    <property type="term" value="C:membrane"/>
    <property type="evidence" value="ECO:0007669"/>
    <property type="project" value="UniProtKB-SubCell"/>
</dbReference>
<dbReference type="AlphaFoldDB" id="A0A1R2CXE7"/>
<feature type="transmembrane region" description="Helical" evidence="5">
    <location>
        <begin position="834"/>
        <end position="856"/>
    </location>
</feature>
<name>A0A1R2CXE7_9CILI</name>
<feature type="transmembrane region" description="Helical" evidence="5">
    <location>
        <begin position="1022"/>
        <end position="1044"/>
    </location>
</feature>
<feature type="transmembrane region" description="Helical" evidence="5">
    <location>
        <begin position="1050"/>
        <end position="1071"/>
    </location>
</feature>
<keyword evidence="8" id="KW-1185">Reference proteome</keyword>
<accession>A0A1R2CXE7</accession>
<feature type="transmembrane region" description="Helical" evidence="5">
    <location>
        <begin position="991"/>
        <end position="1010"/>
    </location>
</feature>
<dbReference type="OrthoDB" id="5984008at2759"/>
<keyword evidence="4 5" id="KW-0472">Membrane</keyword>
<dbReference type="InterPro" id="IPR001828">
    <property type="entry name" value="ANF_lig-bd_rcpt"/>
</dbReference>
<evidence type="ECO:0000259" key="6">
    <source>
        <dbReference type="Pfam" id="PF01094"/>
    </source>
</evidence>